<proteinExistence type="predicted"/>
<organism evidence="2 3">
    <name type="scientific">Colletotrichum lupini</name>
    <dbReference type="NCBI Taxonomy" id="145971"/>
    <lineage>
        <taxon>Eukaryota</taxon>
        <taxon>Fungi</taxon>
        <taxon>Dikarya</taxon>
        <taxon>Ascomycota</taxon>
        <taxon>Pezizomycotina</taxon>
        <taxon>Sordariomycetes</taxon>
        <taxon>Hypocreomycetidae</taxon>
        <taxon>Glomerellales</taxon>
        <taxon>Glomerellaceae</taxon>
        <taxon>Colletotrichum</taxon>
        <taxon>Colletotrichum acutatum species complex</taxon>
    </lineage>
</organism>
<keyword evidence="3" id="KW-1185">Reference proteome</keyword>
<evidence type="ECO:0000256" key="1">
    <source>
        <dbReference type="SAM" id="MobiDB-lite"/>
    </source>
</evidence>
<evidence type="ECO:0000313" key="2">
    <source>
        <dbReference type="EMBL" id="UQC82123.1"/>
    </source>
</evidence>
<dbReference type="GeneID" id="73341613"/>
<evidence type="ECO:0000313" key="3">
    <source>
        <dbReference type="Proteomes" id="UP000830671"/>
    </source>
</evidence>
<reference evidence="2" key="1">
    <citation type="journal article" date="2021" name="Mol. Plant Microbe Interact.">
        <title>Complete Genome Sequence of the Plant-Pathogenic Fungus Colletotrichum lupini.</title>
        <authorList>
            <person name="Baroncelli R."/>
            <person name="Pensec F."/>
            <person name="Da Lio D."/>
            <person name="Boufleur T."/>
            <person name="Vicente I."/>
            <person name="Sarrocco S."/>
            <person name="Picot A."/>
            <person name="Baraldi E."/>
            <person name="Sukno S."/>
            <person name="Thon M."/>
            <person name="Le Floch G."/>
        </authorList>
    </citation>
    <scope>NUCLEOTIDE SEQUENCE</scope>
    <source>
        <strain evidence="2">IMI 504893</strain>
    </source>
</reference>
<gene>
    <name evidence="2" type="ORF">CLUP02_07609</name>
</gene>
<dbReference type="RefSeq" id="XP_049143746.1">
    <property type="nucleotide sequence ID" value="XM_049286603.1"/>
</dbReference>
<name>A0A9Q8SRI0_9PEZI</name>
<dbReference type="AlphaFoldDB" id="A0A9Q8SRI0"/>
<feature type="region of interest" description="Disordered" evidence="1">
    <location>
        <begin position="1"/>
        <end position="39"/>
    </location>
</feature>
<protein>
    <submittedName>
        <fullName evidence="2">Uncharacterized protein</fullName>
    </submittedName>
</protein>
<feature type="compositionally biased region" description="Basic and acidic residues" evidence="1">
    <location>
        <begin position="19"/>
        <end position="28"/>
    </location>
</feature>
<dbReference type="Proteomes" id="UP000830671">
    <property type="component" value="Chromosome 4"/>
</dbReference>
<dbReference type="EMBL" id="CP019476">
    <property type="protein sequence ID" value="UQC82123.1"/>
    <property type="molecule type" value="Genomic_DNA"/>
</dbReference>
<sequence length="139" mass="14791">MNEVVSRRSTPAHAPALRPPDRRRREATEGGSGTSAGGTFLSFSERKLRMCGSFLGLMVESSRSITSHCITGHIAASLFRSLNFGASCSSTTQISPIDGQALGNFAALQYPPLLSPSPPLADIVIANVKLKFLLLLMTT</sequence>
<accession>A0A9Q8SRI0</accession>
<dbReference type="KEGG" id="clup:CLUP02_07609"/>